<dbReference type="RefSeq" id="WP_396768380.1">
    <property type="nucleotide sequence ID" value="NZ_JBITLA010000002.1"/>
</dbReference>
<name>A0ABW7ZHD4_9ACTN</name>
<organism evidence="1 2">
    <name type="scientific">Micromonospora maritima</name>
    <dbReference type="NCBI Taxonomy" id="986711"/>
    <lineage>
        <taxon>Bacteria</taxon>
        <taxon>Bacillati</taxon>
        <taxon>Actinomycetota</taxon>
        <taxon>Actinomycetes</taxon>
        <taxon>Micromonosporales</taxon>
        <taxon>Micromonosporaceae</taxon>
        <taxon>Micromonospora</taxon>
    </lineage>
</organism>
<dbReference type="EMBL" id="JBITLE010000001">
    <property type="protein sequence ID" value="MFI7261182.1"/>
    <property type="molecule type" value="Genomic_DNA"/>
</dbReference>
<dbReference type="InterPro" id="IPR045677">
    <property type="entry name" value="DUF6197"/>
</dbReference>
<keyword evidence="2" id="KW-1185">Reference proteome</keyword>
<accession>A0ABW7ZHD4</accession>
<sequence>MSTVAALPTGNVHAILDRAALYLGRYGWTPNGLYDTHDGCAAKCACHRTGTYPASVLGAIRAAVFGGPRWYLTGVTDTDLHAYSAAVEWFNTYLIAVGYAGHHTSVFAWETAPGRTPADVTQALCAAAIAYRKHTIRRAAA</sequence>
<dbReference type="Proteomes" id="UP001612812">
    <property type="component" value="Unassembled WGS sequence"/>
</dbReference>
<protein>
    <submittedName>
        <fullName evidence="1">Uncharacterized protein</fullName>
    </submittedName>
</protein>
<gene>
    <name evidence="1" type="ORF">ACIBP4_02585</name>
</gene>
<evidence type="ECO:0000313" key="2">
    <source>
        <dbReference type="Proteomes" id="UP001612812"/>
    </source>
</evidence>
<proteinExistence type="predicted"/>
<evidence type="ECO:0000313" key="1">
    <source>
        <dbReference type="EMBL" id="MFI7261182.1"/>
    </source>
</evidence>
<dbReference type="Pfam" id="PF19698">
    <property type="entry name" value="DUF6197"/>
    <property type="match status" value="1"/>
</dbReference>
<reference evidence="1 2" key="1">
    <citation type="submission" date="2024-10" db="EMBL/GenBank/DDBJ databases">
        <title>The Natural Products Discovery Center: Release of the First 8490 Sequenced Strains for Exploring Actinobacteria Biosynthetic Diversity.</title>
        <authorList>
            <person name="Kalkreuter E."/>
            <person name="Kautsar S.A."/>
            <person name="Yang D."/>
            <person name="Bader C.D."/>
            <person name="Teijaro C.N."/>
            <person name="Fluegel L."/>
            <person name="Davis C.M."/>
            <person name="Simpson J.R."/>
            <person name="Lauterbach L."/>
            <person name="Steele A.D."/>
            <person name="Gui C."/>
            <person name="Meng S."/>
            <person name="Li G."/>
            <person name="Viehrig K."/>
            <person name="Ye F."/>
            <person name="Su P."/>
            <person name="Kiefer A.F."/>
            <person name="Nichols A."/>
            <person name="Cepeda A.J."/>
            <person name="Yan W."/>
            <person name="Fan B."/>
            <person name="Jiang Y."/>
            <person name="Adhikari A."/>
            <person name="Zheng C.-J."/>
            <person name="Schuster L."/>
            <person name="Cowan T.M."/>
            <person name="Smanski M.J."/>
            <person name="Chevrette M.G."/>
            <person name="De Carvalho L.P.S."/>
            <person name="Shen B."/>
        </authorList>
    </citation>
    <scope>NUCLEOTIDE SEQUENCE [LARGE SCALE GENOMIC DNA]</scope>
    <source>
        <strain evidence="1 2">NPDC049845</strain>
    </source>
</reference>
<comment type="caution">
    <text evidence="1">The sequence shown here is derived from an EMBL/GenBank/DDBJ whole genome shotgun (WGS) entry which is preliminary data.</text>
</comment>